<accession>A0ABT5LYG4</accession>
<dbReference type="EMBL" id="JAQRFN010000021">
    <property type="protein sequence ID" value="MDC9598099.1"/>
    <property type="molecule type" value="Genomic_DNA"/>
</dbReference>
<evidence type="ECO:0000313" key="1">
    <source>
        <dbReference type="EMBL" id="MDC9598099.1"/>
    </source>
</evidence>
<evidence type="ECO:0000313" key="2">
    <source>
        <dbReference type="Proteomes" id="UP001220225"/>
    </source>
</evidence>
<sequence length="108" mass="12686">MNKDLRFQLNTLSEELDAFYEKEYSSSEEYSLRNKPIKSKIIDLIISSNDENEDSVKNDALFLLFDNTGCQEDVEILNEIISPLFDKKIINDESLDEYLNKSPLSRWR</sequence>
<organism evidence="1 2">
    <name type="scientific">Xenorhabdus anantnagensis</name>
    <dbReference type="NCBI Taxonomy" id="3025875"/>
    <lineage>
        <taxon>Bacteria</taxon>
        <taxon>Pseudomonadati</taxon>
        <taxon>Pseudomonadota</taxon>
        <taxon>Gammaproteobacteria</taxon>
        <taxon>Enterobacterales</taxon>
        <taxon>Morganellaceae</taxon>
        <taxon>Xenorhabdus</taxon>
    </lineage>
</organism>
<reference evidence="1 2" key="1">
    <citation type="submission" date="2023-02" db="EMBL/GenBank/DDBJ databases">
        <title>Entomopathogenic bacteria.</title>
        <authorList>
            <person name="Machado R.A."/>
        </authorList>
    </citation>
    <scope>NUCLEOTIDE SEQUENCE [LARGE SCALE GENOMIC DNA]</scope>
    <source>
        <strain evidence="1 2">XENO-2</strain>
    </source>
</reference>
<gene>
    <name evidence="1" type="ORF">PSI14_14895</name>
</gene>
<comment type="caution">
    <text evidence="1">The sequence shown here is derived from an EMBL/GenBank/DDBJ whole genome shotgun (WGS) entry which is preliminary data.</text>
</comment>
<protein>
    <submittedName>
        <fullName evidence="1">Uncharacterized protein</fullName>
    </submittedName>
</protein>
<name>A0ABT5LYG4_9GAMM</name>
<keyword evidence="2" id="KW-1185">Reference proteome</keyword>
<dbReference type="RefSeq" id="WP_273576614.1">
    <property type="nucleotide sequence ID" value="NZ_JAQRFN010000021.1"/>
</dbReference>
<dbReference type="Proteomes" id="UP001220225">
    <property type="component" value="Unassembled WGS sequence"/>
</dbReference>
<proteinExistence type="predicted"/>